<keyword evidence="2" id="KW-1185">Reference proteome</keyword>
<gene>
    <name evidence="1" type="ORF">BX611_3035</name>
</gene>
<protein>
    <recommendedName>
        <fullName evidence="3">Restriction endonuclease</fullName>
    </recommendedName>
</protein>
<sequence>MLTENDIIENLTDFLIEKDYKIEQSLTTNQQGIDVIAKNNFETLYIEAKGETSSKPSSNRFGKPFNGNQIKSHISVALLATMKVISNKPSGNLTKVGIALPDTIGQRKIIEEILPALKMLDIRIYWVTTKSVKIE</sequence>
<reference evidence="1 2" key="1">
    <citation type="submission" date="2018-08" db="EMBL/GenBank/DDBJ databases">
        <title>Genomic Encyclopedia of Type Strains, Phase III (KMG-III): the genomes of soil and plant-associated and newly described type strains.</title>
        <authorList>
            <person name="Whitman W."/>
        </authorList>
    </citation>
    <scope>NUCLEOTIDE SEQUENCE [LARGE SCALE GENOMIC DNA]</scope>
    <source>
        <strain evidence="1 2">325-5</strain>
    </source>
</reference>
<evidence type="ECO:0000313" key="2">
    <source>
        <dbReference type="Proteomes" id="UP000256429"/>
    </source>
</evidence>
<dbReference type="RefSeq" id="WP_115882825.1">
    <property type="nucleotide sequence ID" value="NZ_QTTQ01000017.1"/>
</dbReference>
<comment type="caution">
    <text evidence="1">The sequence shown here is derived from an EMBL/GenBank/DDBJ whole genome shotgun (WGS) entry which is preliminary data.</text>
</comment>
<proteinExistence type="predicted"/>
<organism evidence="1 2">
    <name type="scientific">Lutibacter oceani</name>
    <dbReference type="NCBI Taxonomy" id="1853311"/>
    <lineage>
        <taxon>Bacteria</taxon>
        <taxon>Pseudomonadati</taxon>
        <taxon>Bacteroidota</taxon>
        <taxon>Flavobacteriia</taxon>
        <taxon>Flavobacteriales</taxon>
        <taxon>Flavobacteriaceae</taxon>
        <taxon>Lutibacter</taxon>
    </lineage>
</organism>
<accession>A0A3D9RRV6</accession>
<dbReference type="AlphaFoldDB" id="A0A3D9RRV6"/>
<dbReference type="EMBL" id="QTTQ01000017">
    <property type="protein sequence ID" value="REE78704.1"/>
    <property type="molecule type" value="Genomic_DNA"/>
</dbReference>
<dbReference type="OrthoDB" id="5877785at2"/>
<name>A0A3D9RRV6_9FLAO</name>
<dbReference type="Proteomes" id="UP000256429">
    <property type="component" value="Unassembled WGS sequence"/>
</dbReference>
<evidence type="ECO:0008006" key="3">
    <source>
        <dbReference type="Google" id="ProtNLM"/>
    </source>
</evidence>
<evidence type="ECO:0000313" key="1">
    <source>
        <dbReference type="EMBL" id="REE78704.1"/>
    </source>
</evidence>